<dbReference type="Proteomes" id="UP000335636">
    <property type="component" value="Unassembled WGS sequence"/>
</dbReference>
<name>A0A5E4D825_MARMO</name>
<evidence type="ECO:0000313" key="3">
    <source>
        <dbReference type="Proteomes" id="UP000335636"/>
    </source>
</evidence>
<gene>
    <name evidence="1" type="ORF">GHT09_017999</name>
    <name evidence="2" type="ORF">MONAX_5E032639</name>
</gene>
<dbReference type="EMBL" id="CABDUW010003472">
    <property type="protein sequence ID" value="VTJ89291.1"/>
    <property type="molecule type" value="Genomic_DNA"/>
</dbReference>
<keyword evidence="3" id="KW-1185">Reference proteome</keyword>
<reference evidence="2 3" key="1">
    <citation type="submission" date="2019-04" db="EMBL/GenBank/DDBJ databases">
        <authorList>
            <person name="Alioto T."/>
            <person name="Alioto T."/>
        </authorList>
    </citation>
    <scope>NUCLEOTIDE SEQUENCE [LARGE SCALE GENOMIC DNA]</scope>
</reference>
<organism evidence="2 3">
    <name type="scientific">Marmota monax</name>
    <name type="common">Woodchuck</name>
    <dbReference type="NCBI Taxonomy" id="9995"/>
    <lineage>
        <taxon>Eukaryota</taxon>
        <taxon>Metazoa</taxon>
        <taxon>Chordata</taxon>
        <taxon>Craniata</taxon>
        <taxon>Vertebrata</taxon>
        <taxon>Euteleostomi</taxon>
        <taxon>Mammalia</taxon>
        <taxon>Eutheria</taxon>
        <taxon>Euarchontoglires</taxon>
        <taxon>Glires</taxon>
        <taxon>Rodentia</taxon>
        <taxon>Sciuromorpha</taxon>
        <taxon>Sciuridae</taxon>
        <taxon>Xerinae</taxon>
        <taxon>Marmotini</taxon>
        <taxon>Marmota</taxon>
    </lineage>
</organism>
<proteinExistence type="predicted"/>
<protein>
    <submittedName>
        <fullName evidence="2">Uncharacterized protein</fullName>
    </submittedName>
</protein>
<dbReference type="EMBL" id="WJEC01007055">
    <property type="protein sequence ID" value="KAF7470670.1"/>
    <property type="molecule type" value="Genomic_DNA"/>
</dbReference>
<evidence type="ECO:0000313" key="1">
    <source>
        <dbReference type="EMBL" id="KAF7470670.1"/>
    </source>
</evidence>
<dbReference type="AlphaFoldDB" id="A0A5E4D825"/>
<evidence type="ECO:0000313" key="2">
    <source>
        <dbReference type="EMBL" id="VTJ89291.1"/>
    </source>
</evidence>
<sequence length="69" mass="8056">MEEREQYRSSLRSSSRICRPEVAPSSSGEVVKYTFPTRNQSLKDCIVISKIYMTVECILTYHIYMELTT</sequence>
<accession>A0A5E4D825</accession>
<dbReference type="Proteomes" id="UP000662637">
    <property type="component" value="Unassembled WGS sequence"/>
</dbReference>
<reference evidence="1" key="2">
    <citation type="submission" date="2020-08" db="EMBL/GenBank/DDBJ databases">
        <authorList>
            <person name="Shumante A."/>
            <person name="Zimin A.V."/>
            <person name="Puiu D."/>
            <person name="Salzberg S.L."/>
        </authorList>
    </citation>
    <scope>NUCLEOTIDE SEQUENCE</scope>
    <source>
        <strain evidence="1">WC2-LM</strain>
        <tissue evidence="1">Liver</tissue>
    </source>
</reference>